<feature type="compositionally biased region" description="Low complexity" evidence="1">
    <location>
        <begin position="238"/>
        <end position="247"/>
    </location>
</feature>
<feature type="compositionally biased region" description="Low complexity" evidence="1">
    <location>
        <begin position="168"/>
        <end position="181"/>
    </location>
</feature>
<reference evidence="2" key="1">
    <citation type="submission" date="2017-07" db="EMBL/GenBank/DDBJ databases">
        <title>Taro Niue Genome Assembly and Annotation.</title>
        <authorList>
            <person name="Atibalentja N."/>
            <person name="Keating K."/>
            <person name="Fields C.J."/>
        </authorList>
    </citation>
    <scope>NUCLEOTIDE SEQUENCE</scope>
    <source>
        <strain evidence="2">Niue_2</strain>
        <tissue evidence="2">Leaf</tissue>
    </source>
</reference>
<feature type="region of interest" description="Disordered" evidence="1">
    <location>
        <begin position="140"/>
        <end position="314"/>
    </location>
</feature>
<feature type="compositionally biased region" description="Pro residues" evidence="1">
    <location>
        <begin position="220"/>
        <end position="237"/>
    </location>
</feature>
<feature type="region of interest" description="Disordered" evidence="1">
    <location>
        <begin position="1"/>
        <end position="37"/>
    </location>
</feature>
<comment type="caution">
    <text evidence="2">The sequence shown here is derived from an EMBL/GenBank/DDBJ whole genome shotgun (WGS) entry which is preliminary data.</text>
</comment>
<proteinExistence type="predicted"/>
<feature type="compositionally biased region" description="Low complexity" evidence="1">
    <location>
        <begin position="257"/>
        <end position="304"/>
    </location>
</feature>
<evidence type="ECO:0000313" key="3">
    <source>
        <dbReference type="Proteomes" id="UP000652761"/>
    </source>
</evidence>
<dbReference type="AlphaFoldDB" id="A0A843VJM4"/>
<evidence type="ECO:0000313" key="2">
    <source>
        <dbReference type="EMBL" id="MQL99052.1"/>
    </source>
</evidence>
<dbReference type="EMBL" id="NMUH01002286">
    <property type="protein sequence ID" value="MQL99052.1"/>
    <property type="molecule type" value="Genomic_DNA"/>
</dbReference>
<gene>
    <name evidence="2" type="ORF">Taro_031766</name>
</gene>
<organism evidence="2 3">
    <name type="scientific">Colocasia esculenta</name>
    <name type="common">Wild taro</name>
    <name type="synonym">Arum esculentum</name>
    <dbReference type="NCBI Taxonomy" id="4460"/>
    <lineage>
        <taxon>Eukaryota</taxon>
        <taxon>Viridiplantae</taxon>
        <taxon>Streptophyta</taxon>
        <taxon>Embryophyta</taxon>
        <taxon>Tracheophyta</taxon>
        <taxon>Spermatophyta</taxon>
        <taxon>Magnoliopsida</taxon>
        <taxon>Liliopsida</taxon>
        <taxon>Araceae</taxon>
        <taxon>Aroideae</taxon>
        <taxon>Colocasieae</taxon>
        <taxon>Colocasia</taxon>
    </lineage>
</organism>
<evidence type="ECO:0000256" key="1">
    <source>
        <dbReference type="SAM" id="MobiDB-lite"/>
    </source>
</evidence>
<accession>A0A843VJM4</accession>
<protein>
    <submittedName>
        <fullName evidence="2">Uncharacterized protein</fullName>
    </submittedName>
</protein>
<name>A0A843VJM4_COLES</name>
<dbReference type="Proteomes" id="UP000652761">
    <property type="component" value="Unassembled WGS sequence"/>
</dbReference>
<sequence length="513" mass="55316">MVDVMAPSHSADVPMEDASVQGEHTVEKEAEIQGAHTASAPADMFQEGVVESPSDEDVDIVEPAVRAHGKGKGVTQISLLTRRAHHSSKKKKLRVNMKPVINWLDAHGEILCSLQNEVSSTFVSQSTGAKQIGAMKAELQSLKEEEVRPSGPVGAEDAGPSRPKVVEGQPAPAASGPSGPSVEQPGPPGSVVDEQSGPSGPVESQDEQGRVEAPVEEVVPPEPPSSPLQTPAPPSPPSSTIAPLAPATFKQPLPKHISSPTPFPTTTSSSPASSTFILSPPSEAPPASSSSTRASSSGPSSSGPSIPPPTTAYSFLHPPTPPSFITIILEGAQLEGSFIQDIKDEFERLSPSDWERLYPLTAQQLLDLNASQARSNQPPLSAVKFLDLNSIHLVRDPFDMWVERYKVYISMKKELKHQQIFYPISIDQFLQHANFGTSNTYKTSLGKDKYGNFLEAQRQLHIQRMAPVMGPSYSIVYGAFHGYFEEQECKTWLIITRYASLLSPTFYIPVPPQ</sequence>
<keyword evidence="3" id="KW-1185">Reference proteome</keyword>